<feature type="compositionally biased region" description="Basic and acidic residues" evidence="1">
    <location>
        <begin position="216"/>
        <end position="227"/>
    </location>
</feature>
<dbReference type="OrthoDB" id="5857858at2759"/>
<evidence type="ECO:0000256" key="2">
    <source>
        <dbReference type="SAM" id="Phobius"/>
    </source>
</evidence>
<feature type="compositionally biased region" description="Polar residues" evidence="1">
    <location>
        <begin position="231"/>
        <end position="248"/>
    </location>
</feature>
<feature type="compositionally biased region" description="Polar residues" evidence="1">
    <location>
        <begin position="85"/>
        <end position="94"/>
    </location>
</feature>
<feature type="region of interest" description="Disordered" evidence="1">
    <location>
        <begin position="1"/>
        <end position="144"/>
    </location>
</feature>
<dbReference type="Proteomes" id="UP000230423">
    <property type="component" value="Unassembled WGS sequence"/>
</dbReference>
<proteinExistence type="predicted"/>
<feature type="compositionally biased region" description="Basic and acidic residues" evidence="1">
    <location>
        <begin position="32"/>
        <end position="61"/>
    </location>
</feature>
<evidence type="ECO:0008006" key="5">
    <source>
        <dbReference type="Google" id="ProtNLM"/>
    </source>
</evidence>
<feature type="compositionally biased region" description="Basic and acidic residues" evidence="1">
    <location>
        <begin position="183"/>
        <end position="196"/>
    </location>
</feature>
<feature type="compositionally biased region" description="Polar residues" evidence="1">
    <location>
        <begin position="101"/>
        <end position="131"/>
    </location>
</feature>
<feature type="transmembrane region" description="Helical" evidence="2">
    <location>
        <begin position="465"/>
        <end position="498"/>
    </location>
</feature>
<name>A0A2G9UQR3_TELCI</name>
<keyword evidence="2" id="KW-1133">Transmembrane helix</keyword>
<sequence length="533" mass="57924">HYAVPTLRRADDAARKYQPSSRTQKMPSAEALSRKDERERALQRIIEEANELKRKEHELREATGTVTSVSKRSAGHSSIPPRTESPLSPMSTRSEAAVNRPSAQKTPHQRTPSDGNNNSIRNGSNASSNVPATARRNMPMVSPTRPIVQHRNLYIPPKTTTYHNEMMYVTWSGSSSSLLPHTRPTDALHQKSEKPKTSRPSISSITKSSISVGSYEAERESPSKGRADNAPSLSRHPQLSGSVNSLLTKLSPAFRPTSPESLGTPSPPLTPNASSNIRKVKEAVRQQSLGQKSASKMLLRSQLENSSSVGSQSSVNSENSSRANSRENGASTPSRLNSENGEITNNISKMLKQGLPALKKVGAPVEKGGIALGKVLSTNTGNNAKPTEPTRITSNQQTTVFAQLPPLAPPPPPPPPPPTLLVSNTPSATIPRIAGLMKIIPQDTGSMGEMVDSVLTPLPPRWRNWVVRGVFTLIVVSMFSFIVSRGPACLMALMFCIHRRRRDMLHEREKLRACEALDPILPALTSVVSLRLT</sequence>
<feature type="compositionally biased region" description="Low complexity" evidence="1">
    <location>
        <begin position="198"/>
        <end position="211"/>
    </location>
</feature>
<keyword evidence="4" id="KW-1185">Reference proteome</keyword>
<feature type="compositionally biased region" description="Low complexity" evidence="1">
    <location>
        <begin position="301"/>
        <end position="331"/>
    </location>
</feature>
<organism evidence="3 4">
    <name type="scientific">Teladorsagia circumcincta</name>
    <name type="common">Brown stomach worm</name>
    <name type="synonym">Ostertagia circumcincta</name>
    <dbReference type="NCBI Taxonomy" id="45464"/>
    <lineage>
        <taxon>Eukaryota</taxon>
        <taxon>Metazoa</taxon>
        <taxon>Ecdysozoa</taxon>
        <taxon>Nematoda</taxon>
        <taxon>Chromadorea</taxon>
        <taxon>Rhabditida</taxon>
        <taxon>Rhabditina</taxon>
        <taxon>Rhabditomorpha</taxon>
        <taxon>Strongyloidea</taxon>
        <taxon>Trichostrongylidae</taxon>
        <taxon>Teladorsagia</taxon>
    </lineage>
</organism>
<feature type="compositionally biased region" description="Polar residues" evidence="1">
    <location>
        <begin position="332"/>
        <end position="341"/>
    </location>
</feature>
<feature type="region of interest" description="Disordered" evidence="1">
    <location>
        <begin position="174"/>
        <end position="341"/>
    </location>
</feature>
<keyword evidence="2" id="KW-0812">Transmembrane</keyword>
<keyword evidence="2" id="KW-0472">Membrane</keyword>
<gene>
    <name evidence="3" type="ORF">TELCIR_06287</name>
</gene>
<evidence type="ECO:0000256" key="1">
    <source>
        <dbReference type="SAM" id="MobiDB-lite"/>
    </source>
</evidence>
<dbReference type="EMBL" id="KZ345840">
    <property type="protein sequence ID" value="PIO71810.1"/>
    <property type="molecule type" value="Genomic_DNA"/>
</dbReference>
<protein>
    <recommendedName>
        <fullName evidence="5">WH2 domain-containing protein</fullName>
    </recommendedName>
</protein>
<reference evidence="3 4" key="1">
    <citation type="submission" date="2015-09" db="EMBL/GenBank/DDBJ databases">
        <title>Draft genome of the parasitic nematode Teladorsagia circumcincta isolate WARC Sus (inbred).</title>
        <authorList>
            <person name="Mitreva M."/>
        </authorList>
    </citation>
    <scope>NUCLEOTIDE SEQUENCE [LARGE SCALE GENOMIC DNA]</scope>
    <source>
        <strain evidence="3 4">S</strain>
    </source>
</reference>
<dbReference type="AlphaFoldDB" id="A0A2G9UQR3"/>
<accession>A0A2G9UQR3</accession>
<feature type="non-terminal residue" evidence="3">
    <location>
        <position position="1"/>
    </location>
</feature>
<evidence type="ECO:0000313" key="3">
    <source>
        <dbReference type="EMBL" id="PIO71810.1"/>
    </source>
</evidence>
<evidence type="ECO:0000313" key="4">
    <source>
        <dbReference type="Proteomes" id="UP000230423"/>
    </source>
</evidence>
<feature type="compositionally biased region" description="Polar residues" evidence="1">
    <location>
        <begin position="285"/>
        <end position="294"/>
    </location>
</feature>